<evidence type="ECO:0000313" key="2">
    <source>
        <dbReference type="Proteomes" id="UP001589854"/>
    </source>
</evidence>
<evidence type="ECO:0000313" key="1">
    <source>
        <dbReference type="EMBL" id="MFC0273114.1"/>
    </source>
</evidence>
<proteinExistence type="predicted"/>
<name>A0ABV6GJ11_9BACI</name>
<keyword evidence="2" id="KW-1185">Reference proteome</keyword>
<accession>A0ABV6GJ11</accession>
<organism evidence="1 2">
    <name type="scientific">Metabacillus herbersteinensis</name>
    <dbReference type="NCBI Taxonomy" id="283816"/>
    <lineage>
        <taxon>Bacteria</taxon>
        <taxon>Bacillati</taxon>
        <taxon>Bacillota</taxon>
        <taxon>Bacilli</taxon>
        <taxon>Bacillales</taxon>
        <taxon>Bacillaceae</taxon>
        <taxon>Metabacillus</taxon>
    </lineage>
</organism>
<dbReference type="RefSeq" id="WP_378936098.1">
    <property type="nucleotide sequence ID" value="NZ_JBHLVO010000016.1"/>
</dbReference>
<comment type="caution">
    <text evidence="1">The sequence shown here is derived from an EMBL/GenBank/DDBJ whole genome shotgun (WGS) entry which is preliminary data.</text>
</comment>
<protein>
    <submittedName>
        <fullName evidence="1">Uncharacterized protein</fullName>
    </submittedName>
</protein>
<dbReference type="Proteomes" id="UP001589854">
    <property type="component" value="Unassembled WGS sequence"/>
</dbReference>
<gene>
    <name evidence="1" type="ORF">ACFFIX_16985</name>
</gene>
<sequence>MEDEPLKTLRQGVLPLENFKINKTTELNHFEEKATTNNFFEVEKGENDKATVYFSRPVQLGSKHFNISISF</sequence>
<dbReference type="EMBL" id="JBHLVO010000016">
    <property type="protein sequence ID" value="MFC0273114.1"/>
    <property type="molecule type" value="Genomic_DNA"/>
</dbReference>
<reference evidence="1 2" key="1">
    <citation type="submission" date="2024-09" db="EMBL/GenBank/DDBJ databases">
        <authorList>
            <person name="Sun Q."/>
            <person name="Mori K."/>
        </authorList>
    </citation>
    <scope>NUCLEOTIDE SEQUENCE [LARGE SCALE GENOMIC DNA]</scope>
    <source>
        <strain evidence="1 2">CCM 7228</strain>
    </source>
</reference>